<feature type="region of interest" description="Disordered" evidence="1">
    <location>
        <begin position="30"/>
        <end position="60"/>
    </location>
</feature>
<organism evidence="2 3">
    <name type="scientific">Pleurodeles waltl</name>
    <name type="common">Iberian ribbed newt</name>
    <dbReference type="NCBI Taxonomy" id="8319"/>
    <lineage>
        <taxon>Eukaryota</taxon>
        <taxon>Metazoa</taxon>
        <taxon>Chordata</taxon>
        <taxon>Craniata</taxon>
        <taxon>Vertebrata</taxon>
        <taxon>Euteleostomi</taxon>
        <taxon>Amphibia</taxon>
        <taxon>Batrachia</taxon>
        <taxon>Caudata</taxon>
        <taxon>Salamandroidea</taxon>
        <taxon>Salamandridae</taxon>
        <taxon>Pleurodelinae</taxon>
        <taxon>Pleurodeles</taxon>
    </lineage>
</organism>
<evidence type="ECO:0000256" key="1">
    <source>
        <dbReference type="SAM" id="MobiDB-lite"/>
    </source>
</evidence>
<accession>A0AAV7UHZ9</accession>
<reference evidence="2" key="1">
    <citation type="journal article" date="2022" name="bioRxiv">
        <title>Sequencing and chromosome-scale assembly of the giantPleurodeles waltlgenome.</title>
        <authorList>
            <person name="Brown T."/>
            <person name="Elewa A."/>
            <person name="Iarovenko S."/>
            <person name="Subramanian E."/>
            <person name="Araus A.J."/>
            <person name="Petzold A."/>
            <person name="Susuki M."/>
            <person name="Suzuki K.-i.T."/>
            <person name="Hayashi T."/>
            <person name="Toyoda A."/>
            <person name="Oliveira C."/>
            <person name="Osipova E."/>
            <person name="Leigh N.D."/>
            <person name="Simon A."/>
            <person name="Yun M.H."/>
        </authorList>
    </citation>
    <scope>NUCLEOTIDE SEQUENCE</scope>
    <source>
        <strain evidence="2">20211129_DDA</strain>
        <tissue evidence="2">Liver</tissue>
    </source>
</reference>
<dbReference type="EMBL" id="JANPWB010000005">
    <property type="protein sequence ID" value="KAJ1188129.1"/>
    <property type="molecule type" value="Genomic_DNA"/>
</dbReference>
<dbReference type="Proteomes" id="UP001066276">
    <property type="component" value="Chromosome 3_1"/>
</dbReference>
<proteinExistence type="predicted"/>
<comment type="caution">
    <text evidence="2">The sequence shown here is derived from an EMBL/GenBank/DDBJ whole genome shotgun (WGS) entry which is preliminary data.</text>
</comment>
<protein>
    <submittedName>
        <fullName evidence="2">Uncharacterized protein</fullName>
    </submittedName>
</protein>
<dbReference type="AlphaFoldDB" id="A0AAV7UHZ9"/>
<keyword evidence="3" id="KW-1185">Reference proteome</keyword>
<evidence type="ECO:0000313" key="3">
    <source>
        <dbReference type="Proteomes" id="UP001066276"/>
    </source>
</evidence>
<sequence length="147" mass="15851">MAQPTSQHTVDHWPCSRAPASVLEHTTSIPEAAVVEPRGRTTDGTAPLPIPVGTHASRPNSTRVTQLYSCAHSIPTSPSPGGRQRGAASTNLRPQCDVTLAPHTERNSTAPVRHGFRVTEMIFNTTHERGSAVLNKVYTLLPHLTVH</sequence>
<gene>
    <name evidence="2" type="ORF">NDU88_004894</name>
</gene>
<evidence type="ECO:0000313" key="2">
    <source>
        <dbReference type="EMBL" id="KAJ1188129.1"/>
    </source>
</evidence>
<name>A0AAV7UHZ9_PLEWA</name>